<dbReference type="EMBL" id="CP120983">
    <property type="protein sequence ID" value="WLQ62873.1"/>
    <property type="molecule type" value="Genomic_DNA"/>
</dbReference>
<name>A0ABY9J5C4_9ACTN</name>
<protein>
    <recommendedName>
        <fullName evidence="4">Secreted protein</fullName>
    </recommendedName>
</protein>
<dbReference type="PROSITE" id="PS51318">
    <property type="entry name" value="TAT"/>
    <property type="match status" value="1"/>
</dbReference>
<evidence type="ECO:0000256" key="1">
    <source>
        <dbReference type="SAM" id="MobiDB-lite"/>
    </source>
</evidence>
<feature type="region of interest" description="Disordered" evidence="1">
    <location>
        <begin position="1"/>
        <end position="24"/>
    </location>
</feature>
<dbReference type="Proteomes" id="UP001224433">
    <property type="component" value="Chromosome"/>
</dbReference>
<dbReference type="RefSeq" id="WP_306102894.1">
    <property type="nucleotide sequence ID" value="NZ_CP120983.1"/>
</dbReference>
<proteinExistence type="predicted"/>
<reference evidence="2 3" key="1">
    <citation type="submission" date="2023-03" db="EMBL/GenBank/DDBJ databases">
        <title>Isolation and description of six Streptomyces strains from soil environments, able to metabolize different microbial glucans.</title>
        <authorList>
            <person name="Widen T."/>
            <person name="Larsbrink J."/>
        </authorList>
    </citation>
    <scope>NUCLEOTIDE SEQUENCE [LARGE SCALE GENOMIC DNA]</scope>
    <source>
        <strain evidence="2 3">Alt3</strain>
    </source>
</reference>
<keyword evidence="3" id="KW-1185">Reference proteome</keyword>
<dbReference type="InterPro" id="IPR006311">
    <property type="entry name" value="TAT_signal"/>
</dbReference>
<gene>
    <name evidence="2" type="ORF">P8A20_04380</name>
</gene>
<evidence type="ECO:0000313" key="2">
    <source>
        <dbReference type="EMBL" id="WLQ62873.1"/>
    </source>
</evidence>
<evidence type="ECO:0000313" key="3">
    <source>
        <dbReference type="Proteomes" id="UP001224433"/>
    </source>
</evidence>
<evidence type="ECO:0008006" key="4">
    <source>
        <dbReference type="Google" id="ProtNLM"/>
    </source>
</evidence>
<accession>A0ABY9J5C4</accession>
<organism evidence="2 3">
    <name type="scientific">Streptomyces glycanivorans</name>
    <dbReference type="NCBI Taxonomy" id="3033808"/>
    <lineage>
        <taxon>Bacteria</taxon>
        <taxon>Bacillati</taxon>
        <taxon>Actinomycetota</taxon>
        <taxon>Actinomycetes</taxon>
        <taxon>Kitasatosporales</taxon>
        <taxon>Streptomycetaceae</taxon>
        <taxon>Streptomyces</taxon>
    </lineage>
</organism>
<sequence length="585" mass="61495">MERGGSPHTASGRRTGGGRTGAGTWRRRWSRCAVLAVAAVGAALLTAPTAHAAPAAAQAAPCPQLPCEGADPGQVTAWQSGGAPKVLKETTLASGTRVVQYTGKPAWDASAGRTYTWAEVHFGTGVTEGRLWLRAEENWGDGINITTTVQHPRSYRGTTGTTGMFQYSTSAPQGTYANSACVTDGTERGCLDASAAEVVPLGPCEGWCAEVADPGAVPQSDWSYVERSTYDRAELPSGASVQQVAGRLKQGSYLGWAEGELPAGGRFWLEAWQGEGRWGQVYSAFPREGASRTATGSTRAFSWLPELRACVSDATGTECTADEDFTATAPAEAPCDTLPCTGIDPASVTEWMPNYEGDVVEDANIYLGGRFKIYEGRPAWDPYHLYYWGVAELPPGRDDVSATLMKHTSSGADSRTARPEPLTGGRLTASGTTKMVALDPLSGDEIAGLVVDGKKWAFATHQGNNIYQTSVQGPIGPCAPGEACEGVAPAAVTTWASKQTEWAKATLPNGAGVTLSGGRPDWSVTDHYAWAHSASEGVTVWLEDKQPGGAYAKVADADELKATDGRRVRACLSDGTTTACTIPTS</sequence>